<gene>
    <name evidence="2" type="ORF">HPP92_028845</name>
    <name evidence="1" type="ORF">HPP92_028856</name>
</gene>
<evidence type="ECO:0000313" key="2">
    <source>
        <dbReference type="EMBL" id="KAG0446405.1"/>
    </source>
</evidence>
<evidence type="ECO:0000313" key="3">
    <source>
        <dbReference type="Proteomes" id="UP000636800"/>
    </source>
</evidence>
<evidence type="ECO:0000313" key="4">
    <source>
        <dbReference type="Proteomes" id="UP000639772"/>
    </source>
</evidence>
<dbReference type="EMBL" id="JADCNL010000580">
    <property type="protein sequence ID" value="KAG0446405.1"/>
    <property type="molecule type" value="Genomic_DNA"/>
</dbReference>
<keyword evidence="3" id="KW-1185">Reference proteome</keyword>
<protein>
    <submittedName>
        <fullName evidence="2">Uncharacterized protein</fullName>
    </submittedName>
</protein>
<dbReference type="Proteomes" id="UP000636800">
    <property type="component" value="Unassembled WGS sequence"/>
</dbReference>
<comment type="caution">
    <text evidence="2">The sequence shown here is derived from an EMBL/GenBank/DDBJ whole genome shotgun (WGS) entry which is preliminary data.</text>
</comment>
<dbReference type="Proteomes" id="UP000639772">
    <property type="component" value="Unassembled WGS sequence"/>
</dbReference>
<dbReference type="EMBL" id="JADCNM010000581">
    <property type="protein sequence ID" value="KAG0446400.1"/>
    <property type="molecule type" value="Genomic_DNA"/>
</dbReference>
<dbReference type="AlphaFoldDB" id="A0A835P3V2"/>
<sequence>MGNCQEIAIQENRVSPGKPSSKVLNFEDCRRKRLIFEEDIALSSIPEIIKFQAQQTVVKHPVFKGISLYQQSKTYQGDKRSFSDICIINGKYFKKHVEPNILEEVHQTLRAEKDIIATGNDVFQRHVQIILRIFVQ</sequence>
<organism evidence="2 3">
    <name type="scientific">Vanilla planifolia</name>
    <name type="common">Vanilla</name>
    <dbReference type="NCBI Taxonomy" id="51239"/>
    <lineage>
        <taxon>Eukaryota</taxon>
        <taxon>Viridiplantae</taxon>
        <taxon>Streptophyta</taxon>
        <taxon>Embryophyta</taxon>
        <taxon>Tracheophyta</taxon>
        <taxon>Spermatophyta</taxon>
        <taxon>Magnoliopsida</taxon>
        <taxon>Liliopsida</taxon>
        <taxon>Asparagales</taxon>
        <taxon>Orchidaceae</taxon>
        <taxon>Vanilloideae</taxon>
        <taxon>Vanilleae</taxon>
        <taxon>Vanilla</taxon>
    </lineage>
</organism>
<proteinExistence type="predicted"/>
<reference evidence="3 4" key="1">
    <citation type="journal article" date="2020" name="Nat. Food">
        <title>A phased Vanilla planifolia genome enables genetic improvement of flavour and production.</title>
        <authorList>
            <person name="Hasing T."/>
            <person name="Tang H."/>
            <person name="Brym M."/>
            <person name="Khazi F."/>
            <person name="Huang T."/>
            <person name="Chambers A.H."/>
        </authorList>
    </citation>
    <scope>NUCLEOTIDE SEQUENCE [LARGE SCALE GENOMIC DNA]</scope>
    <source>
        <tissue evidence="2">Leaf</tissue>
    </source>
</reference>
<evidence type="ECO:0000313" key="1">
    <source>
        <dbReference type="EMBL" id="KAG0446400.1"/>
    </source>
</evidence>
<name>A0A835P3V2_VANPL</name>
<accession>A0A835P3V2</accession>